<dbReference type="InterPro" id="IPR006282">
    <property type="entry name" value="Thi_PPkinase"/>
</dbReference>
<evidence type="ECO:0000313" key="9">
    <source>
        <dbReference type="EMBL" id="RKP35646.1"/>
    </source>
</evidence>
<dbReference type="Proteomes" id="UP000268162">
    <property type="component" value="Unassembled WGS sequence"/>
</dbReference>
<gene>
    <name evidence="9" type="ORF">BJ085DRAFT_382</name>
</gene>
<dbReference type="PANTHER" id="PTHR13622">
    <property type="entry name" value="THIAMIN PYROPHOSPHOKINASE"/>
    <property type="match status" value="1"/>
</dbReference>
<feature type="compositionally biased region" description="Low complexity" evidence="7">
    <location>
        <begin position="44"/>
        <end position="58"/>
    </location>
</feature>
<keyword evidence="3" id="KW-0808">Transferase</keyword>
<dbReference type="Gene3D" id="2.60.120.320">
    <property type="entry name" value="Thiamin pyrophosphokinase, thiamin-binding domain"/>
    <property type="match status" value="1"/>
</dbReference>
<feature type="region of interest" description="Disordered" evidence="7">
    <location>
        <begin position="43"/>
        <end position="62"/>
    </location>
</feature>
<evidence type="ECO:0000256" key="7">
    <source>
        <dbReference type="SAM" id="MobiDB-lite"/>
    </source>
</evidence>
<dbReference type="GO" id="GO:0016301">
    <property type="term" value="F:kinase activity"/>
    <property type="evidence" value="ECO:0007669"/>
    <property type="project" value="UniProtKB-KW"/>
</dbReference>
<dbReference type="Pfam" id="PF04263">
    <property type="entry name" value="TPK_catalytic"/>
    <property type="match status" value="1"/>
</dbReference>
<feature type="domain" description="Thiamin pyrophosphokinase thiamin-binding" evidence="8">
    <location>
        <begin position="172"/>
        <end position="238"/>
    </location>
</feature>
<evidence type="ECO:0000256" key="2">
    <source>
        <dbReference type="ARBA" id="ARBA00006785"/>
    </source>
</evidence>
<dbReference type="SUPFAM" id="SSF63862">
    <property type="entry name" value="Thiamin pyrophosphokinase, substrate-binding domain"/>
    <property type="match status" value="1"/>
</dbReference>
<feature type="non-terminal residue" evidence="9">
    <location>
        <position position="1"/>
    </location>
</feature>
<dbReference type="GO" id="GO:0004788">
    <property type="term" value="F:thiamine diphosphokinase activity"/>
    <property type="evidence" value="ECO:0007669"/>
    <property type="project" value="InterPro"/>
</dbReference>
<dbReference type="STRING" id="215637.A0A4P9ZQ99"/>
<dbReference type="PANTHER" id="PTHR13622:SF8">
    <property type="entry name" value="THIAMIN PYROPHOSPHOKINASE 1"/>
    <property type="match status" value="1"/>
</dbReference>
<dbReference type="Pfam" id="PF04265">
    <property type="entry name" value="TPK_B1_binding"/>
    <property type="match status" value="1"/>
</dbReference>
<sequence>RLVLLLLNQPLKHADSLFMSLWRRADLRICADGAANRLYDSFHSPTATPSSSPKPLKSTDSDTAEQYIPDGICGDMDSIRPDVSQYFAHRGTEINHVRDQDTTDFMKCLNWIDQLQVRHGWTDSAMTVIAYGNLGGRLDQTMSSLYVLFNFGASKQIYLANPESITFLLPKGKNQIECDWYKSQPACGIIPLGVSSATVTTTGLRWNLDNTETSFNGLLSTSNIPDAPEIVVDTSEPVIWTIELK</sequence>
<evidence type="ECO:0000256" key="3">
    <source>
        <dbReference type="ARBA" id="ARBA00022679"/>
    </source>
</evidence>
<dbReference type="InterPro" id="IPR007371">
    <property type="entry name" value="TPK_catalytic"/>
</dbReference>
<feature type="non-terminal residue" evidence="9">
    <location>
        <position position="245"/>
    </location>
</feature>
<comment type="pathway">
    <text evidence="1">Cofactor biosynthesis; thiamine diphosphate biosynthesis; thiamine diphosphate from thiamine: step 1/1.</text>
</comment>
<dbReference type="SMART" id="SM00983">
    <property type="entry name" value="TPK_B1_binding"/>
    <property type="match status" value="1"/>
</dbReference>
<evidence type="ECO:0000256" key="1">
    <source>
        <dbReference type="ARBA" id="ARBA00005078"/>
    </source>
</evidence>
<dbReference type="InterPro" id="IPR016966">
    <property type="entry name" value="Thiamin_pyrophosphokinase_euk"/>
</dbReference>
<keyword evidence="6" id="KW-0067">ATP-binding</keyword>
<dbReference type="GO" id="GO:0006772">
    <property type="term" value="P:thiamine metabolic process"/>
    <property type="evidence" value="ECO:0007669"/>
    <property type="project" value="InterPro"/>
</dbReference>
<dbReference type="PIRSF" id="PIRSF031057">
    <property type="entry name" value="Thiamin_pyrophosphokinase"/>
    <property type="match status" value="1"/>
</dbReference>
<dbReference type="FunFam" id="2.60.120.320:FF:000001">
    <property type="entry name" value="Thiamine pyrophosphokinase"/>
    <property type="match status" value="1"/>
</dbReference>
<dbReference type="SUPFAM" id="SSF63999">
    <property type="entry name" value="Thiamin pyrophosphokinase, catalytic domain"/>
    <property type="match status" value="1"/>
</dbReference>
<evidence type="ECO:0000256" key="4">
    <source>
        <dbReference type="ARBA" id="ARBA00022741"/>
    </source>
</evidence>
<dbReference type="GO" id="GO:0030975">
    <property type="term" value="F:thiamine binding"/>
    <property type="evidence" value="ECO:0007669"/>
    <property type="project" value="InterPro"/>
</dbReference>
<keyword evidence="5 9" id="KW-0418">Kinase</keyword>
<dbReference type="GO" id="GO:0009229">
    <property type="term" value="P:thiamine diphosphate biosynthetic process"/>
    <property type="evidence" value="ECO:0007669"/>
    <property type="project" value="UniProtKB-UniPathway"/>
</dbReference>
<dbReference type="AlphaFoldDB" id="A0A4P9ZQ99"/>
<dbReference type="Gene3D" id="3.40.50.10240">
    <property type="entry name" value="Thiamin pyrophosphokinase, catalytic domain"/>
    <property type="match status" value="1"/>
</dbReference>
<dbReference type="NCBIfam" id="TIGR01378">
    <property type="entry name" value="thi_PPkinase"/>
    <property type="match status" value="1"/>
</dbReference>
<dbReference type="GO" id="GO:0005524">
    <property type="term" value="F:ATP binding"/>
    <property type="evidence" value="ECO:0007669"/>
    <property type="project" value="UniProtKB-KW"/>
</dbReference>
<reference evidence="10" key="1">
    <citation type="journal article" date="2018" name="Nat. Microbiol.">
        <title>Leveraging single-cell genomics to expand the fungal tree of life.</title>
        <authorList>
            <person name="Ahrendt S.R."/>
            <person name="Quandt C.A."/>
            <person name="Ciobanu D."/>
            <person name="Clum A."/>
            <person name="Salamov A."/>
            <person name="Andreopoulos B."/>
            <person name="Cheng J.F."/>
            <person name="Woyke T."/>
            <person name="Pelin A."/>
            <person name="Henrissat B."/>
            <person name="Reynolds N.K."/>
            <person name="Benny G.L."/>
            <person name="Smith M.E."/>
            <person name="James T.Y."/>
            <person name="Grigoriev I.V."/>
        </authorList>
    </citation>
    <scope>NUCLEOTIDE SEQUENCE [LARGE SCALE GENOMIC DNA]</scope>
    <source>
        <strain evidence="10">RSA 468</strain>
    </source>
</reference>
<dbReference type="InterPro" id="IPR036759">
    <property type="entry name" value="TPK_catalytic_sf"/>
</dbReference>
<dbReference type="CDD" id="cd07995">
    <property type="entry name" value="TPK"/>
    <property type="match status" value="1"/>
</dbReference>
<evidence type="ECO:0000256" key="6">
    <source>
        <dbReference type="ARBA" id="ARBA00022840"/>
    </source>
</evidence>
<accession>A0A4P9ZQ99</accession>
<dbReference type="UniPathway" id="UPA00060">
    <property type="reaction ID" value="UER00597"/>
</dbReference>
<organism evidence="9 10">
    <name type="scientific">Dimargaris cristalligena</name>
    <dbReference type="NCBI Taxonomy" id="215637"/>
    <lineage>
        <taxon>Eukaryota</taxon>
        <taxon>Fungi</taxon>
        <taxon>Fungi incertae sedis</taxon>
        <taxon>Zoopagomycota</taxon>
        <taxon>Kickxellomycotina</taxon>
        <taxon>Dimargaritomycetes</taxon>
        <taxon>Dimargaritales</taxon>
        <taxon>Dimargaritaceae</taxon>
        <taxon>Dimargaris</taxon>
    </lineage>
</organism>
<evidence type="ECO:0000259" key="8">
    <source>
        <dbReference type="SMART" id="SM00983"/>
    </source>
</evidence>
<comment type="similarity">
    <text evidence="2">Belongs to the thiamine pyrophosphokinase family.</text>
</comment>
<name>A0A4P9ZQ99_9FUNG</name>
<dbReference type="InterPro" id="IPR007373">
    <property type="entry name" value="Thiamin_PyroPKinase_B1-bd"/>
</dbReference>
<dbReference type="InterPro" id="IPR036371">
    <property type="entry name" value="TPK_B1-bd_sf"/>
</dbReference>
<keyword evidence="4" id="KW-0547">Nucleotide-binding</keyword>
<evidence type="ECO:0000313" key="10">
    <source>
        <dbReference type="Proteomes" id="UP000268162"/>
    </source>
</evidence>
<dbReference type="EMBL" id="ML002820">
    <property type="protein sequence ID" value="RKP35646.1"/>
    <property type="molecule type" value="Genomic_DNA"/>
</dbReference>
<keyword evidence="10" id="KW-1185">Reference proteome</keyword>
<proteinExistence type="inferred from homology"/>
<protein>
    <submittedName>
        <fullName evidence="9">Thiamine pyrophosphokinase</fullName>
    </submittedName>
</protein>
<evidence type="ECO:0000256" key="5">
    <source>
        <dbReference type="ARBA" id="ARBA00022777"/>
    </source>
</evidence>